<name>A0A482MRJ1_9CAUD</name>
<dbReference type="EMBL" id="MK373772">
    <property type="protein sequence ID" value="QBQ76627.1"/>
    <property type="molecule type" value="Genomic_DNA"/>
</dbReference>
<evidence type="ECO:0000313" key="2">
    <source>
        <dbReference type="EMBL" id="QBQ76627.1"/>
    </source>
</evidence>
<organism evidence="2 3">
    <name type="scientific">Escherichia phage PTXU04</name>
    <dbReference type="NCBI Taxonomy" id="2508206"/>
    <lineage>
        <taxon>Viruses</taxon>
        <taxon>Duplodnaviria</taxon>
        <taxon>Heunggongvirae</taxon>
        <taxon>Uroviricota</taxon>
        <taxon>Caudoviricetes</taxon>
        <taxon>Xuquatrovirus</taxon>
        <taxon>Xuquatrovirus PTXU04</taxon>
    </lineage>
</organism>
<evidence type="ECO:0000313" key="3">
    <source>
        <dbReference type="Proteomes" id="UP000307461"/>
    </source>
</evidence>
<dbReference type="Proteomes" id="UP000307461">
    <property type="component" value="Segment"/>
</dbReference>
<evidence type="ECO:0000256" key="1">
    <source>
        <dbReference type="SAM" id="MobiDB-lite"/>
    </source>
</evidence>
<keyword evidence="3" id="KW-1185">Reference proteome</keyword>
<proteinExistence type="predicted"/>
<feature type="region of interest" description="Disordered" evidence="1">
    <location>
        <begin position="30"/>
        <end position="52"/>
    </location>
</feature>
<gene>
    <name evidence="2" type="ORF">PTXU04_00013</name>
</gene>
<protein>
    <submittedName>
        <fullName evidence="2">Uncharacterized protein</fullName>
    </submittedName>
</protein>
<reference evidence="2 3" key="1">
    <citation type="submission" date="2019-01" db="EMBL/GenBank/DDBJ databases">
        <title>Still something new to discover - new insights into E. coli phage diversity and taxonomy.</title>
        <authorList>
            <person name="Korf I.H.E."/>
            <person name="Adriaennsens E."/>
            <person name="Dreiseikelmann B."/>
            <person name="Kropinski A."/>
            <person name="Nimtz M."/>
            <person name="Meier-Kolthoff J.P."/>
            <person name="Rohde M."/>
            <person name="van Raaij M."/>
            <person name="Wittmann J."/>
        </authorList>
    </citation>
    <scope>NUCLEOTIDE SEQUENCE [LARGE SCALE GENOMIC DNA]</scope>
</reference>
<sequence>MKPSYNQDDSISWGQRTEFDVDAMNSQMDYGRMGDYLPPSDGTRGAEDDHPNIENFNIRDGYLQHKGLESFRPHDDCGTTVKPMYDQQAVYKGYGEKKRGY</sequence>
<accession>A0A482MRJ1</accession>